<gene>
    <name evidence="3" type="ORF">M8C21_006326</name>
</gene>
<evidence type="ECO:0000313" key="4">
    <source>
        <dbReference type="Proteomes" id="UP001206925"/>
    </source>
</evidence>
<comment type="caution">
    <text evidence="3">The sequence shown here is derived from an EMBL/GenBank/DDBJ whole genome shotgun (WGS) entry which is preliminary data.</text>
</comment>
<protein>
    <recommendedName>
        <fullName evidence="5">Protein IQ-DOMAIN 1-like</fullName>
    </recommendedName>
</protein>
<reference evidence="3" key="1">
    <citation type="submission" date="2022-06" db="EMBL/GenBank/DDBJ databases">
        <title>Uncovering the hologenomic basis of an extraordinary plant invasion.</title>
        <authorList>
            <person name="Bieker V.C."/>
            <person name="Martin M.D."/>
            <person name="Gilbert T."/>
            <person name="Hodgins K."/>
            <person name="Battlay P."/>
            <person name="Petersen B."/>
            <person name="Wilson J."/>
        </authorList>
    </citation>
    <scope>NUCLEOTIDE SEQUENCE</scope>
    <source>
        <strain evidence="3">AA19_3_7</strain>
        <tissue evidence="3">Leaf</tissue>
    </source>
</reference>
<dbReference type="GO" id="GO:0005516">
    <property type="term" value="F:calmodulin binding"/>
    <property type="evidence" value="ECO:0007669"/>
    <property type="project" value="UniProtKB-KW"/>
</dbReference>
<accession>A0AAD5CGC8</accession>
<proteinExistence type="inferred from homology"/>
<dbReference type="AlphaFoldDB" id="A0AAD5CGC8"/>
<dbReference type="EMBL" id="JAMZMK010008171">
    <property type="protein sequence ID" value="KAI7741558.1"/>
    <property type="molecule type" value="Genomic_DNA"/>
</dbReference>
<name>A0AAD5CGC8_AMBAR</name>
<keyword evidence="1" id="KW-0112">Calmodulin-binding</keyword>
<keyword evidence="4" id="KW-1185">Reference proteome</keyword>
<organism evidence="3 4">
    <name type="scientific">Ambrosia artemisiifolia</name>
    <name type="common">Common ragweed</name>
    <dbReference type="NCBI Taxonomy" id="4212"/>
    <lineage>
        <taxon>Eukaryota</taxon>
        <taxon>Viridiplantae</taxon>
        <taxon>Streptophyta</taxon>
        <taxon>Embryophyta</taxon>
        <taxon>Tracheophyta</taxon>
        <taxon>Spermatophyta</taxon>
        <taxon>Magnoliopsida</taxon>
        <taxon>eudicotyledons</taxon>
        <taxon>Gunneridae</taxon>
        <taxon>Pentapetalae</taxon>
        <taxon>asterids</taxon>
        <taxon>campanulids</taxon>
        <taxon>Asterales</taxon>
        <taxon>Asteraceae</taxon>
        <taxon>Asteroideae</taxon>
        <taxon>Heliantheae alliance</taxon>
        <taxon>Heliantheae</taxon>
        <taxon>Ambrosia</taxon>
    </lineage>
</organism>
<sequence>MALLQRNRLTPRYAPEPPECVNCGCNLVRSYNRVQPGKIKFFRDGSDTGLVLGSDVLSAAVATVVRAQPKDFKAARRALRTLKGVVRRQVRKQAVVMLRCMQALVRVQARVRAQRVRMSIEGQAVQNMLNERRTQAELFKQAEGWCDHRGTLQEVKAKIQMRQEGAFKHERALAYDLAQKVMNLYVLKIVK</sequence>
<evidence type="ECO:0000256" key="2">
    <source>
        <dbReference type="ARBA" id="ARBA00024341"/>
    </source>
</evidence>
<dbReference type="PANTHER" id="PTHR32295">
    <property type="entry name" value="IQ-DOMAIN 5-RELATED"/>
    <property type="match status" value="1"/>
</dbReference>
<evidence type="ECO:0008006" key="5">
    <source>
        <dbReference type="Google" id="ProtNLM"/>
    </source>
</evidence>
<dbReference type="PANTHER" id="PTHR32295:SF95">
    <property type="entry name" value="PROTEIN IQ-DOMAIN 6"/>
    <property type="match status" value="1"/>
</dbReference>
<evidence type="ECO:0000256" key="1">
    <source>
        <dbReference type="ARBA" id="ARBA00022860"/>
    </source>
</evidence>
<dbReference type="Proteomes" id="UP001206925">
    <property type="component" value="Unassembled WGS sequence"/>
</dbReference>
<evidence type="ECO:0000313" key="3">
    <source>
        <dbReference type="EMBL" id="KAI7741558.1"/>
    </source>
</evidence>
<comment type="similarity">
    <text evidence="2">Belongs to the IQD family.</text>
</comment>